<proteinExistence type="predicted"/>
<keyword evidence="2" id="KW-0716">Sensory transduction</keyword>
<dbReference type="OrthoDB" id="8185860at2759"/>
<dbReference type="Proteomes" id="UP001107558">
    <property type="component" value="Chromosome 4"/>
</dbReference>
<evidence type="ECO:0000313" key="9">
    <source>
        <dbReference type="EMBL" id="KAG5669095.1"/>
    </source>
</evidence>
<evidence type="ECO:0000256" key="6">
    <source>
        <dbReference type="ARBA" id="ARBA00023136"/>
    </source>
</evidence>
<gene>
    <name evidence="9" type="ORF">PVAND_016992</name>
</gene>
<name>A0A9J6BHP5_POLVA</name>
<dbReference type="GO" id="GO:0004984">
    <property type="term" value="F:olfactory receptor activity"/>
    <property type="evidence" value="ECO:0007669"/>
    <property type="project" value="InterPro"/>
</dbReference>
<keyword evidence="10" id="KW-1185">Reference proteome</keyword>
<dbReference type="GO" id="GO:0005549">
    <property type="term" value="F:odorant binding"/>
    <property type="evidence" value="ECO:0007669"/>
    <property type="project" value="InterPro"/>
</dbReference>
<keyword evidence="5" id="KW-1133">Transmembrane helix</keyword>
<dbReference type="AlphaFoldDB" id="A0A9J6BHP5"/>
<evidence type="ECO:0000256" key="8">
    <source>
        <dbReference type="ARBA" id="ARBA00023224"/>
    </source>
</evidence>
<sequence>MSWILKRLKRILRFSINMFFKVLKLPAFSISSNGVADGVYNSAWYKASPKFRKMALMIMTRAQREQKIRAWKFADINLNTFYWVVGHGPDGTWNFRETFYGMFC</sequence>
<evidence type="ECO:0000256" key="2">
    <source>
        <dbReference type="ARBA" id="ARBA00022606"/>
    </source>
</evidence>
<evidence type="ECO:0000256" key="3">
    <source>
        <dbReference type="ARBA" id="ARBA00022692"/>
    </source>
</evidence>
<keyword evidence="4" id="KW-0552">Olfaction</keyword>
<dbReference type="GO" id="GO:0016020">
    <property type="term" value="C:membrane"/>
    <property type="evidence" value="ECO:0007669"/>
    <property type="project" value="UniProtKB-SubCell"/>
</dbReference>
<reference evidence="9" key="1">
    <citation type="submission" date="2021-03" db="EMBL/GenBank/DDBJ databases">
        <title>Chromosome level genome of the anhydrobiotic midge Polypedilum vanderplanki.</title>
        <authorList>
            <person name="Yoshida Y."/>
            <person name="Kikawada T."/>
            <person name="Gusev O."/>
        </authorList>
    </citation>
    <scope>NUCLEOTIDE SEQUENCE</scope>
    <source>
        <strain evidence="9">NIAS01</strain>
        <tissue evidence="9">Whole body or cell culture</tissue>
    </source>
</reference>
<evidence type="ECO:0000256" key="4">
    <source>
        <dbReference type="ARBA" id="ARBA00022725"/>
    </source>
</evidence>
<evidence type="ECO:0000256" key="7">
    <source>
        <dbReference type="ARBA" id="ARBA00023170"/>
    </source>
</evidence>
<keyword evidence="6" id="KW-0472">Membrane</keyword>
<dbReference type="EMBL" id="JADBJN010000004">
    <property type="protein sequence ID" value="KAG5669095.1"/>
    <property type="molecule type" value="Genomic_DNA"/>
</dbReference>
<organism evidence="9 10">
    <name type="scientific">Polypedilum vanderplanki</name>
    <name type="common">Sleeping chironomid midge</name>
    <dbReference type="NCBI Taxonomy" id="319348"/>
    <lineage>
        <taxon>Eukaryota</taxon>
        <taxon>Metazoa</taxon>
        <taxon>Ecdysozoa</taxon>
        <taxon>Arthropoda</taxon>
        <taxon>Hexapoda</taxon>
        <taxon>Insecta</taxon>
        <taxon>Pterygota</taxon>
        <taxon>Neoptera</taxon>
        <taxon>Endopterygota</taxon>
        <taxon>Diptera</taxon>
        <taxon>Nematocera</taxon>
        <taxon>Chironomoidea</taxon>
        <taxon>Chironomidae</taxon>
        <taxon>Chironominae</taxon>
        <taxon>Polypedilum</taxon>
        <taxon>Polypedilum</taxon>
    </lineage>
</organism>
<accession>A0A9J6BHP5</accession>
<comment type="subcellular location">
    <subcellularLocation>
        <location evidence="1">Membrane</location>
        <topology evidence="1">Multi-pass membrane protein</topology>
    </subcellularLocation>
</comment>
<dbReference type="InterPro" id="IPR004117">
    <property type="entry name" value="7tm6_olfct_rcpt"/>
</dbReference>
<protein>
    <submittedName>
        <fullName evidence="9">Uncharacterized protein</fullName>
    </submittedName>
</protein>
<dbReference type="GO" id="GO:0007165">
    <property type="term" value="P:signal transduction"/>
    <property type="evidence" value="ECO:0007669"/>
    <property type="project" value="UniProtKB-KW"/>
</dbReference>
<comment type="caution">
    <text evidence="9">The sequence shown here is derived from an EMBL/GenBank/DDBJ whole genome shotgun (WGS) entry which is preliminary data.</text>
</comment>
<keyword evidence="8" id="KW-0807">Transducer</keyword>
<evidence type="ECO:0000256" key="5">
    <source>
        <dbReference type="ARBA" id="ARBA00022989"/>
    </source>
</evidence>
<keyword evidence="7" id="KW-0675">Receptor</keyword>
<evidence type="ECO:0000313" key="10">
    <source>
        <dbReference type="Proteomes" id="UP001107558"/>
    </source>
</evidence>
<evidence type="ECO:0000256" key="1">
    <source>
        <dbReference type="ARBA" id="ARBA00004141"/>
    </source>
</evidence>
<dbReference type="Pfam" id="PF02949">
    <property type="entry name" value="7tm_6"/>
    <property type="match status" value="1"/>
</dbReference>
<keyword evidence="3" id="KW-0812">Transmembrane</keyword>